<keyword evidence="3 5" id="KW-1133">Transmembrane helix</keyword>
<dbReference type="HOGENOM" id="CLU_033465_3_1_1"/>
<feature type="transmembrane region" description="Helical" evidence="5">
    <location>
        <begin position="71"/>
        <end position="94"/>
    </location>
</feature>
<feature type="transmembrane region" description="Helical" evidence="5">
    <location>
        <begin position="114"/>
        <end position="132"/>
    </location>
</feature>
<dbReference type="InterPro" id="IPR007568">
    <property type="entry name" value="RTA1"/>
</dbReference>
<evidence type="ECO:0000256" key="4">
    <source>
        <dbReference type="ARBA" id="ARBA00023136"/>
    </source>
</evidence>
<keyword evidence="2 5" id="KW-0812">Transmembrane</keyword>
<dbReference type="GO" id="GO:0016020">
    <property type="term" value="C:membrane"/>
    <property type="evidence" value="ECO:0007669"/>
    <property type="project" value="UniProtKB-SubCell"/>
</dbReference>
<dbReference type="GeneID" id="27362604"/>
<dbReference type="RefSeq" id="XP_016257707.1">
    <property type="nucleotide sequence ID" value="XM_016412087.1"/>
</dbReference>
<dbReference type="VEuPathDB" id="FungiDB:PV06_10530"/>
<evidence type="ECO:0000256" key="5">
    <source>
        <dbReference type="SAM" id="Phobius"/>
    </source>
</evidence>
<accession>A0A0D2AAX6</accession>
<evidence type="ECO:0000256" key="3">
    <source>
        <dbReference type="ARBA" id="ARBA00022989"/>
    </source>
</evidence>
<organism evidence="6 7">
    <name type="scientific">Exophiala oligosperma</name>
    <dbReference type="NCBI Taxonomy" id="215243"/>
    <lineage>
        <taxon>Eukaryota</taxon>
        <taxon>Fungi</taxon>
        <taxon>Dikarya</taxon>
        <taxon>Ascomycota</taxon>
        <taxon>Pezizomycotina</taxon>
        <taxon>Eurotiomycetes</taxon>
        <taxon>Chaetothyriomycetidae</taxon>
        <taxon>Chaetothyriales</taxon>
        <taxon>Herpotrichiellaceae</taxon>
        <taxon>Exophiala</taxon>
    </lineage>
</organism>
<reference evidence="6 7" key="1">
    <citation type="submission" date="2015-01" db="EMBL/GenBank/DDBJ databases">
        <title>The Genome Sequence of Exophiala oligosperma CBS72588.</title>
        <authorList>
            <consortium name="The Broad Institute Genomics Platform"/>
            <person name="Cuomo C."/>
            <person name="de Hoog S."/>
            <person name="Gorbushina A."/>
            <person name="Stielow B."/>
            <person name="Teixiera M."/>
            <person name="Abouelleil A."/>
            <person name="Chapman S.B."/>
            <person name="Priest M."/>
            <person name="Young S.K."/>
            <person name="Wortman J."/>
            <person name="Nusbaum C."/>
            <person name="Birren B."/>
        </authorList>
    </citation>
    <scope>NUCLEOTIDE SEQUENCE [LARGE SCALE GENOMIC DNA]</scope>
    <source>
        <strain evidence="6 7">CBS 72588</strain>
    </source>
</reference>
<evidence type="ECO:0000256" key="2">
    <source>
        <dbReference type="ARBA" id="ARBA00022692"/>
    </source>
</evidence>
<dbReference type="AlphaFoldDB" id="A0A0D2AAX6"/>
<dbReference type="OrthoDB" id="3358017at2759"/>
<feature type="transmembrane region" description="Helical" evidence="5">
    <location>
        <begin position="194"/>
        <end position="211"/>
    </location>
</feature>
<keyword evidence="7" id="KW-1185">Reference proteome</keyword>
<gene>
    <name evidence="6" type="ORF">PV06_10530</name>
</gene>
<feature type="transmembrane region" description="Helical" evidence="5">
    <location>
        <begin position="6"/>
        <end position="30"/>
    </location>
</feature>
<dbReference type="PANTHER" id="PTHR31465">
    <property type="entry name" value="PROTEIN RTA1-RELATED"/>
    <property type="match status" value="1"/>
</dbReference>
<comment type="subcellular location">
    <subcellularLocation>
        <location evidence="1">Membrane</location>
        <topology evidence="1">Multi-pass membrane protein</topology>
    </subcellularLocation>
</comment>
<proteinExistence type="predicted"/>
<sequence>MAIQYVLWYYMPSLIGSIVMTTYFGVASLAHLVRLVQTRSRFCVPAVIGGIFEAVGHSARTVAHFHTDKTLPYAIQSLLILLGPILFAASTYMILQRLIRAIKGGSHSLIPSHWITKVFIGGDMLCFIIQGAGGGVLSGAKTHSRVKLGEYIILAGLVLQIVVFGFFVIVAADFHSRARHSPAISATNIPWQRCLCILYFISILISVRNIFRVVEYVWGSSGYALRHEWTLYIFDGALMAAVVLVCLTWYSVDFTAPRTASQRHNDEEAKR</sequence>
<dbReference type="Pfam" id="PF04479">
    <property type="entry name" value="RTA1"/>
    <property type="match status" value="1"/>
</dbReference>
<evidence type="ECO:0000313" key="6">
    <source>
        <dbReference type="EMBL" id="KIW37491.1"/>
    </source>
</evidence>
<dbReference type="PANTHER" id="PTHR31465:SF1">
    <property type="entry name" value="PROTEIN RTA1-RELATED"/>
    <property type="match status" value="1"/>
</dbReference>
<protein>
    <submittedName>
        <fullName evidence="6">Uncharacterized protein</fullName>
    </submittedName>
</protein>
<dbReference type="EMBL" id="KN847344">
    <property type="protein sequence ID" value="KIW37491.1"/>
    <property type="molecule type" value="Genomic_DNA"/>
</dbReference>
<dbReference type="Proteomes" id="UP000053342">
    <property type="component" value="Unassembled WGS sequence"/>
</dbReference>
<feature type="transmembrane region" description="Helical" evidence="5">
    <location>
        <begin position="152"/>
        <end position="174"/>
    </location>
</feature>
<keyword evidence="4 5" id="KW-0472">Membrane</keyword>
<evidence type="ECO:0000256" key="1">
    <source>
        <dbReference type="ARBA" id="ARBA00004141"/>
    </source>
</evidence>
<evidence type="ECO:0000313" key="7">
    <source>
        <dbReference type="Proteomes" id="UP000053342"/>
    </source>
</evidence>
<dbReference type="STRING" id="215243.A0A0D2AAX6"/>
<feature type="transmembrane region" description="Helical" evidence="5">
    <location>
        <begin position="231"/>
        <end position="252"/>
    </location>
</feature>
<name>A0A0D2AAX6_9EURO</name>